<feature type="transmembrane region" description="Helical" evidence="6">
    <location>
        <begin position="379"/>
        <end position="400"/>
    </location>
</feature>
<proteinExistence type="inferred from homology"/>
<dbReference type="PANTHER" id="PTHR23294">
    <property type="entry name" value="ET TRANSLATION PRODUCT-RELATED"/>
    <property type="match status" value="1"/>
</dbReference>
<evidence type="ECO:0000256" key="2">
    <source>
        <dbReference type="ARBA" id="ARBA00009172"/>
    </source>
</evidence>
<reference evidence="8" key="1">
    <citation type="submission" date="2024-02" db="UniProtKB">
        <authorList>
            <consortium name="WormBaseParasite"/>
        </authorList>
    </citation>
    <scope>IDENTIFICATION</scope>
</reference>
<dbReference type="Proteomes" id="UP000887575">
    <property type="component" value="Unassembled WGS sequence"/>
</dbReference>
<feature type="transmembrane region" description="Helical" evidence="6">
    <location>
        <begin position="170"/>
        <end position="189"/>
    </location>
</feature>
<feature type="transmembrane region" description="Helical" evidence="6">
    <location>
        <begin position="307"/>
        <end position="326"/>
    </location>
</feature>
<evidence type="ECO:0000256" key="3">
    <source>
        <dbReference type="ARBA" id="ARBA00022692"/>
    </source>
</evidence>
<dbReference type="SUPFAM" id="SSF103473">
    <property type="entry name" value="MFS general substrate transporter"/>
    <property type="match status" value="1"/>
</dbReference>
<evidence type="ECO:0000256" key="4">
    <source>
        <dbReference type="ARBA" id="ARBA00022989"/>
    </source>
</evidence>
<comment type="similarity">
    <text evidence="2">Belongs to the unc-93 family.</text>
</comment>
<dbReference type="InterPro" id="IPR010291">
    <property type="entry name" value="Ion_channel_UNC-93"/>
</dbReference>
<evidence type="ECO:0000256" key="5">
    <source>
        <dbReference type="ARBA" id="ARBA00023136"/>
    </source>
</evidence>
<feature type="transmembrane region" description="Helical" evidence="6">
    <location>
        <begin position="103"/>
        <end position="125"/>
    </location>
</feature>
<dbReference type="WBParaSite" id="MBELARI_LOCUS12362">
    <property type="protein sequence ID" value="MBELARI_LOCUS12362"/>
    <property type="gene ID" value="MBELARI_LOCUS12362"/>
</dbReference>
<dbReference type="AlphaFoldDB" id="A0AAF3EEN7"/>
<feature type="transmembrane region" description="Helical" evidence="6">
    <location>
        <begin position="137"/>
        <end position="158"/>
    </location>
</feature>
<evidence type="ECO:0000256" key="1">
    <source>
        <dbReference type="ARBA" id="ARBA00004141"/>
    </source>
</evidence>
<feature type="transmembrane region" description="Helical" evidence="6">
    <location>
        <begin position="50"/>
        <end position="66"/>
    </location>
</feature>
<keyword evidence="4 6" id="KW-1133">Transmembrane helix</keyword>
<evidence type="ECO:0000313" key="8">
    <source>
        <dbReference type="WBParaSite" id="MBELARI_LOCUS12362"/>
    </source>
</evidence>
<keyword evidence="5 6" id="KW-0472">Membrane</keyword>
<feature type="transmembrane region" description="Helical" evidence="6">
    <location>
        <begin position="230"/>
        <end position="247"/>
    </location>
</feature>
<dbReference type="PANTHER" id="PTHR23294:SF20">
    <property type="entry name" value="UNC93-LIKE PROTEIN MFSD11"/>
    <property type="match status" value="1"/>
</dbReference>
<evidence type="ECO:0008006" key="9">
    <source>
        <dbReference type="Google" id="ProtNLM"/>
    </source>
</evidence>
<comment type="subcellular location">
    <subcellularLocation>
        <location evidence="1">Membrane</location>
        <topology evidence="1">Multi-pass membrane protein</topology>
    </subcellularLocation>
</comment>
<keyword evidence="7" id="KW-1185">Reference proteome</keyword>
<protein>
    <recommendedName>
        <fullName evidence="9">UNC93-like protein MFSD11</fullName>
    </recommendedName>
</protein>
<dbReference type="GO" id="GO:0016020">
    <property type="term" value="C:membrane"/>
    <property type="evidence" value="ECO:0007669"/>
    <property type="project" value="UniProtKB-SubCell"/>
</dbReference>
<keyword evidence="3 6" id="KW-0812">Transmembrane</keyword>
<feature type="transmembrane region" description="Helical" evidence="6">
    <location>
        <begin position="267"/>
        <end position="287"/>
    </location>
</feature>
<feature type="transmembrane region" description="Helical" evidence="6">
    <location>
        <begin position="78"/>
        <end position="97"/>
    </location>
</feature>
<organism evidence="7 8">
    <name type="scientific">Mesorhabditis belari</name>
    <dbReference type="NCBI Taxonomy" id="2138241"/>
    <lineage>
        <taxon>Eukaryota</taxon>
        <taxon>Metazoa</taxon>
        <taxon>Ecdysozoa</taxon>
        <taxon>Nematoda</taxon>
        <taxon>Chromadorea</taxon>
        <taxon>Rhabditida</taxon>
        <taxon>Rhabditina</taxon>
        <taxon>Rhabditomorpha</taxon>
        <taxon>Rhabditoidea</taxon>
        <taxon>Rhabditidae</taxon>
        <taxon>Mesorhabditinae</taxon>
        <taxon>Mesorhabditis</taxon>
    </lineage>
</organism>
<dbReference type="Gene3D" id="1.20.1250.20">
    <property type="entry name" value="MFS general substrate transporter like domains"/>
    <property type="match status" value="1"/>
</dbReference>
<evidence type="ECO:0000313" key="7">
    <source>
        <dbReference type="Proteomes" id="UP000887575"/>
    </source>
</evidence>
<dbReference type="InterPro" id="IPR051617">
    <property type="entry name" value="UNC-93-like_regulator"/>
</dbReference>
<sequence>MDDDVWTVTRLGLAFFFIFSAFNSQAYIEIAVLRNLSETGDFGLSPNSGYYSFCIIYFSFTIANLLTPPIIAKFGAKWSMVIGCLCYSFFLIAFLHLNSWLLYSLSALLGVGAALLWTGNGVYLVKFSRGQHMTRNSVIMWTMFQSSLVAGAAFLAIVLLRGDLVSSYRFIYGVFFALCFLGFLVLLTLPNDIKMMEEAEPLLGEEPAQLPTSLQEEFVSTFTLLMSRKMGIFTFISGFLGIMGSYLGGIYTACISATTRLSGSNEAVIAFNVLAMGVAEIICGFFLSFLAQSQRINSSSKFDRKTITLIGSIMIIVVCILSFLNLPVESTMRKTNEIGIIEPSLLLSLLTAFCLGVADSCWQTQTLNILGDTYKGKEATPAFALFRFFQAMSAGVAFLYGSLLSLHWQLLIISITSILAFAAFDQFEYWRLQERADLGEIVDD</sequence>
<evidence type="ECO:0000256" key="6">
    <source>
        <dbReference type="SAM" id="Phobius"/>
    </source>
</evidence>
<name>A0AAF3EEN7_9BILA</name>
<feature type="transmembrane region" description="Helical" evidence="6">
    <location>
        <begin position="338"/>
        <end position="358"/>
    </location>
</feature>
<dbReference type="InterPro" id="IPR036259">
    <property type="entry name" value="MFS_trans_sf"/>
</dbReference>
<accession>A0AAF3EEN7</accession>
<dbReference type="Pfam" id="PF05978">
    <property type="entry name" value="UNC-93"/>
    <property type="match status" value="1"/>
</dbReference>
<feature type="transmembrane region" description="Helical" evidence="6">
    <location>
        <begin position="406"/>
        <end position="424"/>
    </location>
</feature>